<keyword evidence="9" id="KW-1185">Reference proteome</keyword>
<dbReference type="InterPro" id="IPR008929">
    <property type="entry name" value="Chondroitin_lyas"/>
</dbReference>
<protein>
    <submittedName>
        <fullName evidence="8">Alginate lyase</fullName>
    </submittedName>
</protein>
<evidence type="ECO:0000256" key="3">
    <source>
        <dbReference type="ARBA" id="ARBA00022764"/>
    </source>
</evidence>
<feature type="domain" description="Alginate lyase" evidence="6">
    <location>
        <begin position="148"/>
        <end position="341"/>
    </location>
</feature>
<proteinExistence type="predicted"/>
<dbReference type="AlphaFoldDB" id="A0A495VS15"/>
<evidence type="ECO:0000256" key="4">
    <source>
        <dbReference type="ARBA" id="ARBA00023239"/>
    </source>
</evidence>
<feature type="chain" id="PRO_5019764655" evidence="5">
    <location>
        <begin position="24"/>
        <end position="664"/>
    </location>
</feature>
<dbReference type="GO" id="GO:0042597">
    <property type="term" value="C:periplasmic space"/>
    <property type="evidence" value="ECO:0007669"/>
    <property type="project" value="UniProtKB-SubCell"/>
</dbReference>
<dbReference type="Pfam" id="PF07940">
    <property type="entry name" value="Hepar_II_III_C"/>
    <property type="match status" value="1"/>
</dbReference>
<dbReference type="PANTHER" id="PTHR39210">
    <property type="entry name" value="HEPARIN-SULFATE LYASE"/>
    <property type="match status" value="1"/>
</dbReference>
<evidence type="ECO:0000256" key="2">
    <source>
        <dbReference type="ARBA" id="ARBA00022729"/>
    </source>
</evidence>
<dbReference type="EMBL" id="RBXN01000007">
    <property type="protein sequence ID" value="RKT50458.1"/>
    <property type="molecule type" value="Genomic_DNA"/>
</dbReference>
<organism evidence="8 9">
    <name type="scientific">Coprobacter fastidiosus NSB1 = JCM 33896</name>
    <dbReference type="NCBI Taxonomy" id="1349822"/>
    <lineage>
        <taxon>Bacteria</taxon>
        <taxon>Pseudomonadati</taxon>
        <taxon>Bacteroidota</taxon>
        <taxon>Bacteroidia</taxon>
        <taxon>Bacteroidales</taxon>
        <taxon>Barnesiellaceae</taxon>
        <taxon>Coprobacter</taxon>
    </lineage>
</organism>
<feature type="signal peptide" evidence="5">
    <location>
        <begin position="1"/>
        <end position="23"/>
    </location>
</feature>
<dbReference type="Proteomes" id="UP000269493">
    <property type="component" value="Unassembled WGS sequence"/>
</dbReference>
<keyword evidence="4 8" id="KW-0456">Lyase</keyword>
<dbReference type="GeneID" id="92929875"/>
<evidence type="ECO:0000259" key="6">
    <source>
        <dbReference type="Pfam" id="PF05426"/>
    </source>
</evidence>
<name>A0A495VS15_9BACT</name>
<keyword evidence="2 5" id="KW-0732">Signal</keyword>
<evidence type="ECO:0000256" key="5">
    <source>
        <dbReference type="SAM" id="SignalP"/>
    </source>
</evidence>
<feature type="domain" description="Heparinase II/III-like C-terminal" evidence="7">
    <location>
        <begin position="410"/>
        <end position="555"/>
    </location>
</feature>
<sequence length="664" mass="76409">MRKMLLTVSLVFIAFISASQLRANNEANTLTEGVNNRSCEKTYRFFTDEDLRNVEASAKTEWGTKIVGMLKERVDERVRYGFDIPDKSTGRSQNYICPVHKKLFKFELDKPHDHYCPDCGKSYKSDFFDACWRNIYQHNMQYFIVDCGYLYLATKDKKYFDYLKEIFLEYADKYPQYPVYTKEQVAKSYYLGRMFEQWLEDAMWFSDVCPIYEIIRDGLTQQEREKIEKNLFQEAADMITARRGQHNWQAWNNAMRTSLAVTLKNDEMMDYAVNGSVGYIEEFKKMVYDDGWYKEASPGYHYFPLKALLQTANAARACGIDLYNEKLKSMLTGVVKAMYPNMTFPAHNDGGYMSDISNQDFLYEMGYSRFKDPFILQILAKVYATKDRNSALALLTNVDIKPDKTPLKQDSYLFDDTGIAILRSGDNTLVFRYGFSDGGHSHPDRLSVTLHNGEREILTDCGTYSYAQPAYLGWQKRGLSHNLVLVDGQDMQIRGAKTAGRLLSFDPDKNGGVASAVLDNNGYTGVKLTRTVELDRNKFIDRFEAQSEEEHTYDYVLALSDKPELGDGFIDARFEGKSPAYEFIKSVKSKIYKNGIVTFKAGTTKFEIRNTYKTPIEVFWAEAPDIMYGSSEKDTHTIKSYMLVVRTKGKNLSISSDIILGKKR</sequence>
<dbReference type="InterPro" id="IPR012480">
    <property type="entry name" value="Hepar_II_III_C"/>
</dbReference>
<dbReference type="RefSeq" id="WP_081705575.1">
    <property type="nucleotide sequence ID" value="NZ_KI440779.1"/>
</dbReference>
<dbReference type="Gene3D" id="2.70.98.70">
    <property type="match status" value="1"/>
</dbReference>
<comment type="subcellular location">
    <subcellularLocation>
        <location evidence="1">Periplasm</location>
    </subcellularLocation>
</comment>
<evidence type="ECO:0000313" key="8">
    <source>
        <dbReference type="EMBL" id="RKT50458.1"/>
    </source>
</evidence>
<evidence type="ECO:0000313" key="9">
    <source>
        <dbReference type="Proteomes" id="UP000269493"/>
    </source>
</evidence>
<dbReference type="InterPro" id="IPR008397">
    <property type="entry name" value="Alginate_lyase_dom"/>
</dbReference>
<gene>
    <name evidence="8" type="ORF">BC742_1992</name>
</gene>
<dbReference type="GO" id="GO:0016829">
    <property type="term" value="F:lyase activity"/>
    <property type="evidence" value="ECO:0007669"/>
    <property type="project" value="UniProtKB-KW"/>
</dbReference>
<dbReference type="Pfam" id="PF05426">
    <property type="entry name" value="Alginate_lyase"/>
    <property type="match status" value="1"/>
</dbReference>
<comment type="caution">
    <text evidence="8">The sequence shown here is derived from an EMBL/GenBank/DDBJ whole genome shotgun (WGS) entry which is preliminary data.</text>
</comment>
<dbReference type="OrthoDB" id="9772435at2"/>
<evidence type="ECO:0000259" key="7">
    <source>
        <dbReference type="Pfam" id="PF07940"/>
    </source>
</evidence>
<dbReference type="SUPFAM" id="SSF48230">
    <property type="entry name" value="Chondroitin AC/alginate lyase"/>
    <property type="match status" value="1"/>
</dbReference>
<keyword evidence="3" id="KW-0574">Periplasm</keyword>
<dbReference type="PANTHER" id="PTHR39210:SF1">
    <property type="entry name" value="HEPARIN-SULFATE LYASE"/>
    <property type="match status" value="1"/>
</dbReference>
<accession>A0A495VS15</accession>
<evidence type="ECO:0000256" key="1">
    <source>
        <dbReference type="ARBA" id="ARBA00004418"/>
    </source>
</evidence>
<reference evidence="8 9" key="1">
    <citation type="submission" date="2018-10" db="EMBL/GenBank/DDBJ databases">
        <title>Genomic Encyclopedia of Archaeal and Bacterial Type Strains, Phase II (KMG-II): from individual species to whole genera.</title>
        <authorList>
            <person name="Goeker M."/>
        </authorList>
    </citation>
    <scope>NUCLEOTIDE SEQUENCE [LARGE SCALE GENOMIC DNA]</scope>
    <source>
        <strain evidence="8 9">NSB1</strain>
    </source>
</reference>
<dbReference type="Gene3D" id="1.50.10.100">
    <property type="entry name" value="Chondroitin AC/alginate lyase"/>
    <property type="match status" value="1"/>
</dbReference>